<dbReference type="Pfam" id="PF07238">
    <property type="entry name" value="PilZ"/>
    <property type="match status" value="1"/>
</dbReference>
<dbReference type="GO" id="GO:0035438">
    <property type="term" value="F:cyclic-di-GMP binding"/>
    <property type="evidence" value="ECO:0007669"/>
    <property type="project" value="InterPro"/>
</dbReference>
<evidence type="ECO:0000313" key="2">
    <source>
        <dbReference type="EMBL" id="MBB6523739.1"/>
    </source>
</evidence>
<protein>
    <submittedName>
        <fullName evidence="2">C-di-GMP-binding flagellar brake protein YcgR</fullName>
    </submittedName>
</protein>
<keyword evidence="2" id="KW-0282">Flagellum</keyword>
<proteinExistence type="predicted"/>
<reference evidence="2 3" key="1">
    <citation type="submission" date="2020-08" db="EMBL/GenBank/DDBJ databases">
        <title>Genomic Encyclopedia of Type Strains, Phase IV (KMG-IV): sequencing the most valuable type-strain genomes for metagenomic binning, comparative biology and taxonomic classification.</title>
        <authorList>
            <person name="Goeker M."/>
        </authorList>
    </citation>
    <scope>NUCLEOTIDE SEQUENCE [LARGE SCALE GENOMIC DNA]</scope>
    <source>
        <strain evidence="2 3">DSM 22368</strain>
    </source>
</reference>
<gene>
    <name evidence="2" type="ORF">HNR48_004053</name>
</gene>
<dbReference type="RefSeq" id="WP_166843260.1">
    <property type="nucleotide sequence ID" value="NZ_JAAONY010000004.1"/>
</dbReference>
<comment type="caution">
    <text evidence="2">The sequence shown here is derived from an EMBL/GenBank/DDBJ whole genome shotgun (WGS) entry which is preliminary data.</text>
</comment>
<dbReference type="AlphaFoldDB" id="A0A7X0JXW2"/>
<dbReference type="InterPro" id="IPR009875">
    <property type="entry name" value="PilZ_domain"/>
</dbReference>
<accession>A0A7X0JXW2</accession>
<keyword evidence="3" id="KW-1185">Reference proteome</keyword>
<dbReference type="Proteomes" id="UP000528457">
    <property type="component" value="Unassembled WGS sequence"/>
</dbReference>
<keyword evidence="2" id="KW-0966">Cell projection</keyword>
<dbReference type="Gene3D" id="2.40.10.220">
    <property type="entry name" value="predicted glycosyltransferase like domains"/>
    <property type="match status" value="1"/>
</dbReference>
<dbReference type="InParanoid" id="A0A7X0JXW2"/>
<dbReference type="EMBL" id="JACHHT010000004">
    <property type="protein sequence ID" value="MBB6523739.1"/>
    <property type="molecule type" value="Genomic_DNA"/>
</dbReference>
<feature type="domain" description="PilZ" evidence="1">
    <location>
        <begin position="137"/>
        <end position="248"/>
    </location>
</feature>
<keyword evidence="2" id="KW-0969">Cilium</keyword>
<name>A0A7X0JXW2_9GAMM</name>
<evidence type="ECO:0000259" key="1">
    <source>
        <dbReference type="Pfam" id="PF07238"/>
    </source>
</evidence>
<sequence length="257" mass="29222">MTLWQKMFGKRPEIEERAIPGFFKEMTQEASAPHPEVLRQLRLWQKQRQLIEVKSARLGEYQQSLILSVDTSSGSFDIDELFPSQYHGQIRAGDSLHIRLHQGGQVQEMECRVLCYHHHTAMPYYSLQIPDRIESGQRRKQRRIVIDEDFPIAASLQTPVGQKLFGSVENLSSGGVRLRFAGNQLKDLYPGAVLPLCDLAFPGGFNIRCRGKLKGIQFLRQPRRHTSVSLSFLDLAPAQRQQIEGLIEAIGQRCEAA</sequence>
<dbReference type="Gene3D" id="2.30.110.10">
    <property type="entry name" value="Electron Transport, Fmn-binding Protein, Chain A"/>
    <property type="match status" value="1"/>
</dbReference>
<dbReference type="InterPro" id="IPR012349">
    <property type="entry name" value="Split_barrel_FMN-bd"/>
</dbReference>
<evidence type="ECO:0000313" key="3">
    <source>
        <dbReference type="Proteomes" id="UP000528457"/>
    </source>
</evidence>
<organism evidence="2 3">
    <name type="scientific">Pseudoteredinibacter isoporae</name>
    <dbReference type="NCBI Taxonomy" id="570281"/>
    <lineage>
        <taxon>Bacteria</taxon>
        <taxon>Pseudomonadati</taxon>
        <taxon>Pseudomonadota</taxon>
        <taxon>Gammaproteobacteria</taxon>
        <taxon>Cellvibrionales</taxon>
        <taxon>Cellvibrionaceae</taxon>
        <taxon>Pseudoteredinibacter</taxon>
    </lineage>
</organism>